<protein>
    <submittedName>
        <fullName evidence="1">Uncharacterized protein</fullName>
    </submittedName>
</protein>
<dbReference type="EMBL" id="MHMT01000019">
    <property type="protein sequence ID" value="OGZ32451.1"/>
    <property type="molecule type" value="Genomic_DNA"/>
</dbReference>
<gene>
    <name evidence="1" type="ORF">A2V69_02425</name>
</gene>
<organism evidence="1 2">
    <name type="scientific">Candidatus Portnoybacteria bacterium RBG_13_40_8</name>
    <dbReference type="NCBI Taxonomy" id="1801990"/>
    <lineage>
        <taxon>Bacteria</taxon>
        <taxon>Candidatus Portnoyibacteriota</taxon>
    </lineage>
</organism>
<dbReference type="Proteomes" id="UP000177810">
    <property type="component" value="Unassembled WGS sequence"/>
</dbReference>
<evidence type="ECO:0000313" key="2">
    <source>
        <dbReference type="Proteomes" id="UP000177810"/>
    </source>
</evidence>
<dbReference type="STRING" id="1801990.A2V69_02425"/>
<comment type="caution">
    <text evidence="1">The sequence shown here is derived from an EMBL/GenBank/DDBJ whole genome shotgun (WGS) entry which is preliminary data.</text>
</comment>
<name>A0A1G2F4F9_9BACT</name>
<accession>A0A1G2F4F9</accession>
<sequence>MDTEEKFSQNVWNVLQKIREFQLYFVSKGKENSKIMFTYSIEEWDDKKITEQCILDRLREWGIIKNPEYSKELNANFFNLVHTKFNKIYSDYKKKNEKVNQKEMRTQKHPSTNVKITAMPELKIAGQEKILTGKTKQKAFPTLYLGNDGSLWREPKDKYCYPMGEKSDRHKILRYLVEKKTYVQTKDISNYLEGKSEQSIRTEIRKIRNNTKKFIKIKDNIIESKRESGYKANPKYKIYLKFR</sequence>
<dbReference type="AlphaFoldDB" id="A0A1G2F4F9"/>
<reference evidence="1 2" key="1">
    <citation type="journal article" date="2016" name="Nat. Commun.">
        <title>Thousands of microbial genomes shed light on interconnected biogeochemical processes in an aquifer system.</title>
        <authorList>
            <person name="Anantharaman K."/>
            <person name="Brown C.T."/>
            <person name="Hug L.A."/>
            <person name="Sharon I."/>
            <person name="Castelle C.J."/>
            <person name="Probst A.J."/>
            <person name="Thomas B.C."/>
            <person name="Singh A."/>
            <person name="Wilkins M.J."/>
            <person name="Karaoz U."/>
            <person name="Brodie E.L."/>
            <person name="Williams K.H."/>
            <person name="Hubbard S.S."/>
            <person name="Banfield J.F."/>
        </authorList>
    </citation>
    <scope>NUCLEOTIDE SEQUENCE [LARGE SCALE GENOMIC DNA]</scope>
</reference>
<evidence type="ECO:0000313" key="1">
    <source>
        <dbReference type="EMBL" id="OGZ32451.1"/>
    </source>
</evidence>
<proteinExistence type="predicted"/>